<sequence length="271" mass="29949">MTEPVQIKKLLDLATKTDTVTTNSSLNKLQNQMSRLMADKISGTSTRELGPPSASLQEIKVLQEKLIELEKKTQAVAFASQKIAGIMTVASVYTPLLVKDDREFKKYFRLKDMDMPIDQIKTKMQQEGISPDLLDTPDAVSPNDSGPEKGAYIPMTVADDPAFKKHFKLKSMEMPIDQIRMKMEGDGVDPALLDKPNSVSPNDPGPPLQMSMGNPASGKTLLSPPQGNFSLPSIPAAVVPYEPLYVKDDAKFTKYFKLREMGMPDEQISSR</sequence>
<evidence type="ECO:0000256" key="2">
    <source>
        <dbReference type="SAM" id="MobiDB-lite"/>
    </source>
</evidence>
<gene>
    <name evidence="3" type="ORF">PDE001_LOCUS8997</name>
</gene>
<comment type="caution">
    <text evidence="3">The sequence shown here is derived from an EMBL/GenBank/DDBJ whole genome shotgun (WGS) entry which is preliminary data.</text>
</comment>
<keyword evidence="4" id="KW-1185">Reference proteome</keyword>
<dbReference type="GO" id="GO:0030041">
    <property type="term" value="P:actin filament polymerization"/>
    <property type="evidence" value="ECO:0007669"/>
    <property type="project" value="TreeGrafter"/>
</dbReference>
<dbReference type="EMBL" id="CANTFM010001935">
    <property type="protein sequence ID" value="CAI5743809.1"/>
    <property type="molecule type" value="Genomic_DNA"/>
</dbReference>
<reference evidence="3" key="1">
    <citation type="submission" date="2022-12" db="EMBL/GenBank/DDBJ databases">
        <authorList>
            <person name="Webb A."/>
        </authorList>
    </citation>
    <scope>NUCLEOTIDE SEQUENCE</scope>
    <source>
        <strain evidence="3">Pd1</strain>
    </source>
</reference>
<dbReference type="GO" id="GO:0071203">
    <property type="term" value="C:WASH complex"/>
    <property type="evidence" value="ECO:0007669"/>
    <property type="project" value="InterPro"/>
</dbReference>
<dbReference type="InterPro" id="IPR019309">
    <property type="entry name" value="WASHC3"/>
</dbReference>
<dbReference type="PANTHER" id="PTHR13015">
    <property type="entry name" value="PROTEIN AD-016-RELATED"/>
    <property type="match status" value="1"/>
</dbReference>
<name>A0AAV0V7X1_9STRA</name>
<dbReference type="Proteomes" id="UP001162029">
    <property type="component" value="Unassembled WGS sequence"/>
</dbReference>
<dbReference type="GO" id="GO:0006887">
    <property type="term" value="P:exocytosis"/>
    <property type="evidence" value="ECO:0007669"/>
    <property type="project" value="TreeGrafter"/>
</dbReference>
<dbReference type="Pfam" id="PF10152">
    <property type="entry name" value="CCDC53"/>
    <property type="match status" value="2"/>
</dbReference>
<organism evidence="3 4">
    <name type="scientific">Peronospora destructor</name>
    <dbReference type="NCBI Taxonomy" id="86335"/>
    <lineage>
        <taxon>Eukaryota</taxon>
        <taxon>Sar</taxon>
        <taxon>Stramenopiles</taxon>
        <taxon>Oomycota</taxon>
        <taxon>Peronosporomycetes</taxon>
        <taxon>Peronosporales</taxon>
        <taxon>Peronosporaceae</taxon>
        <taxon>Peronospora</taxon>
    </lineage>
</organism>
<evidence type="ECO:0000313" key="3">
    <source>
        <dbReference type="EMBL" id="CAI5743809.1"/>
    </source>
</evidence>
<feature type="region of interest" description="Disordered" evidence="2">
    <location>
        <begin position="195"/>
        <end position="226"/>
    </location>
</feature>
<protein>
    <recommendedName>
        <fullName evidence="5">WASH1 WAHD domain-containing protein</fullName>
    </recommendedName>
</protein>
<evidence type="ECO:0008006" key="5">
    <source>
        <dbReference type="Google" id="ProtNLM"/>
    </source>
</evidence>
<accession>A0AAV0V7X1</accession>
<evidence type="ECO:0000313" key="4">
    <source>
        <dbReference type="Proteomes" id="UP001162029"/>
    </source>
</evidence>
<proteinExistence type="inferred from homology"/>
<comment type="similarity">
    <text evidence="1">Belongs to the CCDC53 family.</text>
</comment>
<dbReference type="PANTHER" id="PTHR13015:SF0">
    <property type="entry name" value="WASH COMPLEX SUBUNIT 3"/>
    <property type="match status" value="1"/>
</dbReference>
<dbReference type="AlphaFoldDB" id="A0AAV0V7X1"/>
<evidence type="ECO:0000256" key="1">
    <source>
        <dbReference type="ARBA" id="ARBA00006290"/>
    </source>
</evidence>